<feature type="region of interest" description="Disordered" evidence="1">
    <location>
        <begin position="140"/>
        <end position="211"/>
    </location>
</feature>
<organism evidence="2 3">
    <name type="scientific">Penicillium capsulatum</name>
    <dbReference type="NCBI Taxonomy" id="69766"/>
    <lineage>
        <taxon>Eukaryota</taxon>
        <taxon>Fungi</taxon>
        <taxon>Dikarya</taxon>
        <taxon>Ascomycota</taxon>
        <taxon>Pezizomycotina</taxon>
        <taxon>Eurotiomycetes</taxon>
        <taxon>Eurotiomycetidae</taxon>
        <taxon>Eurotiales</taxon>
        <taxon>Aspergillaceae</taxon>
        <taxon>Penicillium</taxon>
    </lineage>
</organism>
<dbReference type="OrthoDB" id="5421421at2759"/>
<evidence type="ECO:0000256" key="1">
    <source>
        <dbReference type="SAM" id="MobiDB-lite"/>
    </source>
</evidence>
<feature type="region of interest" description="Disordered" evidence="1">
    <location>
        <begin position="308"/>
        <end position="352"/>
    </location>
</feature>
<proteinExistence type="predicted"/>
<evidence type="ECO:0000313" key="2">
    <source>
        <dbReference type="EMBL" id="KAJ5156212.1"/>
    </source>
</evidence>
<dbReference type="AlphaFoldDB" id="A0A9W9HSA6"/>
<evidence type="ECO:0008006" key="4">
    <source>
        <dbReference type="Google" id="ProtNLM"/>
    </source>
</evidence>
<protein>
    <recommendedName>
        <fullName evidence="4">Myb-like domain-containing protein</fullName>
    </recommendedName>
</protein>
<accession>A0A9W9HSA6</accession>
<name>A0A9W9HSA6_9EURO</name>
<reference evidence="2" key="1">
    <citation type="submission" date="2022-11" db="EMBL/GenBank/DDBJ databases">
        <authorList>
            <person name="Petersen C."/>
        </authorList>
    </citation>
    <scope>NUCLEOTIDE SEQUENCE</scope>
    <source>
        <strain evidence="2">IBT 21917</strain>
    </source>
</reference>
<sequence>MALSAYHAGNMLPRHSISVSESEMPEYYTTLGPEWSSIETPVFQSAFMGVNPPYCTESMVPSTILTPISLPDHTFHSSPVLSHQSQDYSLQDYQYGVNDSMSQPQGLGISAPFPAEFPRTTTPNAGYAYAPDDTHYGLGQTPLMSPSAPSAKHMKRTPSQTPGRETPINILPHPEGVQRMERERHTARHSPLPHPRPRAPGRGRRDPQAETEDAFVEGLRQQNLAWKVVREMFRQRFNKDASEARLQMRLLRRRKERLARWDDNDIQLLLNAHDMWESEKFQFVADKIKELGASKEYTSEQCRSQLRLLDVKQSRRGGGDTSPTCMSDPPHSPAPSLSRKRARSESEDEEEN</sequence>
<gene>
    <name evidence="2" type="ORF">N7492_009015</name>
</gene>
<keyword evidence="3" id="KW-1185">Reference proteome</keyword>
<reference evidence="2" key="2">
    <citation type="journal article" date="2023" name="IMA Fungus">
        <title>Comparative genomic study of the Penicillium genus elucidates a diverse pangenome and 15 lateral gene transfer events.</title>
        <authorList>
            <person name="Petersen C."/>
            <person name="Sorensen T."/>
            <person name="Nielsen M.R."/>
            <person name="Sondergaard T.E."/>
            <person name="Sorensen J.L."/>
            <person name="Fitzpatrick D.A."/>
            <person name="Frisvad J.C."/>
            <person name="Nielsen K.L."/>
        </authorList>
    </citation>
    <scope>NUCLEOTIDE SEQUENCE</scope>
    <source>
        <strain evidence="2">IBT 21917</strain>
    </source>
</reference>
<dbReference type="EMBL" id="JAPQKO010000006">
    <property type="protein sequence ID" value="KAJ5156212.1"/>
    <property type="molecule type" value="Genomic_DNA"/>
</dbReference>
<evidence type="ECO:0000313" key="3">
    <source>
        <dbReference type="Proteomes" id="UP001146351"/>
    </source>
</evidence>
<comment type="caution">
    <text evidence="2">The sequence shown here is derived from an EMBL/GenBank/DDBJ whole genome shotgun (WGS) entry which is preliminary data.</text>
</comment>
<dbReference type="Proteomes" id="UP001146351">
    <property type="component" value="Unassembled WGS sequence"/>
</dbReference>